<dbReference type="AlphaFoldDB" id="A0AAV8A6L1"/>
<evidence type="ECO:0000313" key="3">
    <source>
        <dbReference type="EMBL" id="KAJ3448462.1"/>
    </source>
</evidence>
<dbReference type="Pfam" id="PF12796">
    <property type="entry name" value="Ank_2"/>
    <property type="match status" value="1"/>
</dbReference>
<dbReference type="Gene3D" id="1.25.40.20">
    <property type="entry name" value="Ankyrin repeat-containing domain"/>
    <property type="match status" value="1"/>
</dbReference>
<sequence>MTYKHVLNCNLLEEKKKEKRYKIIKYLLERDNSKINHFNDNNYTPLSLACKKNPGLKIIKLLVEYGAQVDLEKFLIQENEKNSSFKNVTENDNDDDNDDDDETEKGKRKQKKKK</sequence>
<dbReference type="InterPro" id="IPR002110">
    <property type="entry name" value="Ankyrin_rpt"/>
</dbReference>
<comment type="caution">
    <text evidence="3">The sequence shown here is derived from an EMBL/GenBank/DDBJ whole genome shotgun (WGS) entry which is preliminary data.</text>
</comment>
<dbReference type="EMBL" id="JANTQA010000015">
    <property type="protein sequence ID" value="KAJ3448462.1"/>
    <property type="molecule type" value="Genomic_DNA"/>
</dbReference>
<dbReference type="PROSITE" id="PS50088">
    <property type="entry name" value="ANK_REPEAT"/>
    <property type="match status" value="1"/>
</dbReference>
<keyword evidence="1" id="KW-0040">ANK repeat</keyword>
<feature type="repeat" description="ANK" evidence="1">
    <location>
        <begin position="41"/>
        <end position="74"/>
    </location>
</feature>
<dbReference type="Proteomes" id="UP001146793">
    <property type="component" value="Unassembled WGS sequence"/>
</dbReference>
<feature type="compositionally biased region" description="Acidic residues" evidence="2">
    <location>
        <begin position="91"/>
        <end position="103"/>
    </location>
</feature>
<dbReference type="PROSITE" id="PS50297">
    <property type="entry name" value="ANK_REP_REGION"/>
    <property type="match status" value="1"/>
</dbReference>
<organism evidence="3 4">
    <name type="scientific">Anaeramoeba flamelloides</name>
    <dbReference type="NCBI Taxonomy" id="1746091"/>
    <lineage>
        <taxon>Eukaryota</taxon>
        <taxon>Metamonada</taxon>
        <taxon>Anaeramoebidae</taxon>
        <taxon>Anaeramoeba</taxon>
    </lineage>
</organism>
<name>A0AAV8A6L1_9EUKA</name>
<gene>
    <name evidence="3" type="ORF">M0812_00942</name>
</gene>
<dbReference type="InterPro" id="IPR036770">
    <property type="entry name" value="Ankyrin_rpt-contain_sf"/>
</dbReference>
<proteinExistence type="predicted"/>
<feature type="region of interest" description="Disordered" evidence="2">
    <location>
        <begin position="82"/>
        <end position="114"/>
    </location>
</feature>
<evidence type="ECO:0000313" key="4">
    <source>
        <dbReference type="Proteomes" id="UP001146793"/>
    </source>
</evidence>
<evidence type="ECO:0000256" key="1">
    <source>
        <dbReference type="PROSITE-ProRule" id="PRU00023"/>
    </source>
</evidence>
<protein>
    <submittedName>
        <fullName evidence="3">Ankyrin repeat-containing protein</fullName>
    </submittedName>
</protein>
<reference evidence="3" key="1">
    <citation type="submission" date="2022-08" db="EMBL/GenBank/DDBJ databases">
        <title>Novel sulphate-reducing endosymbionts in the free-living metamonad Anaeramoeba.</title>
        <authorList>
            <person name="Jerlstrom-Hultqvist J."/>
            <person name="Cepicka I."/>
            <person name="Gallot-Lavallee L."/>
            <person name="Salas-Leiva D."/>
            <person name="Curtis B.A."/>
            <person name="Zahonova K."/>
            <person name="Pipaliya S."/>
            <person name="Dacks J."/>
            <person name="Roger A.J."/>
        </authorList>
    </citation>
    <scope>NUCLEOTIDE SEQUENCE</scope>
    <source>
        <strain evidence="3">Busselton2</strain>
    </source>
</reference>
<evidence type="ECO:0000256" key="2">
    <source>
        <dbReference type="SAM" id="MobiDB-lite"/>
    </source>
</evidence>
<accession>A0AAV8A6L1</accession>
<dbReference type="SUPFAM" id="SSF48403">
    <property type="entry name" value="Ankyrin repeat"/>
    <property type="match status" value="1"/>
</dbReference>